<feature type="binding site" evidence="12 14">
    <location>
        <begin position="306"/>
        <end position="308"/>
    </location>
    <ligand>
        <name>NAD(+)</name>
        <dbReference type="ChEBI" id="CHEBI:57540"/>
    </ligand>
</feature>
<feature type="binding site" evidence="12">
    <location>
        <position position="453"/>
    </location>
    <ligand>
        <name>IMP</name>
        <dbReference type="ChEBI" id="CHEBI:58053"/>
    </ligand>
</feature>
<dbReference type="CDD" id="cd00381">
    <property type="entry name" value="IMPDH"/>
    <property type="match status" value="1"/>
</dbReference>
<evidence type="ECO:0000256" key="1">
    <source>
        <dbReference type="ARBA" id="ARBA00001958"/>
    </source>
</evidence>
<comment type="function">
    <text evidence="11 12">Catalyzes the conversion of inosine 5'-phosphate (IMP) to xanthosine 5'-phosphate (XMP), the first committed and rate-limiting step in the de novo synthesis of guanine nucleotides, and therefore plays an important role in the regulation of cell growth.</text>
</comment>
<keyword evidence="7 12" id="KW-0560">Oxidoreductase</keyword>
<comment type="cofactor">
    <cofactor evidence="1 12">
        <name>K(+)</name>
        <dbReference type="ChEBI" id="CHEBI:29103"/>
    </cofactor>
</comment>
<comment type="subunit">
    <text evidence="12">Homotetramer.</text>
</comment>
<evidence type="ECO:0000313" key="18">
    <source>
        <dbReference type="EMBL" id="KAG6507289.1"/>
    </source>
</evidence>
<dbReference type="PANTHER" id="PTHR11911:SF111">
    <property type="entry name" value="INOSINE-5'-MONOPHOSPHATE DEHYDROGENASE"/>
    <property type="match status" value="1"/>
</dbReference>
<evidence type="ECO:0000256" key="14">
    <source>
        <dbReference type="PIRSR" id="PIRSR000130-3"/>
    </source>
</evidence>
<dbReference type="EC" id="1.1.1.205" evidence="12"/>
<keyword evidence="6 12" id="KW-0630">Potassium</keyword>
<dbReference type="SMART" id="SM01240">
    <property type="entry name" value="IMPDH"/>
    <property type="match status" value="1"/>
</dbReference>
<dbReference type="PIRSF" id="PIRSF000130">
    <property type="entry name" value="IMPDH"/>
    <property type="match status" value="1"/>
</dbReference>
<feature type="domain" description="CBS" evidence="17">
    <location>
        <begin position="160"/>
        <end position="219"/>
    </location>
</feature>
<dbReference type="PROSITE" id="PS00487">
    <property type="entry name" value="IMP_DH_GMP_RED"/>
    <property type="match status" value="1"/>
</dbReference>
<evidence type="ECO:0000256" key="3">
    <source>
        <dbReference type="ARBA" id="ARBA00022723"/>
    </source>
</evidence>
<dbReference type="GO" id="GO:0006177">
    <property type="term" value="P:GMP biosynthetic process"/>
    <property type="evidence" value="ECO:0007669"/>
    <property type="project" value="UniProtKB-UniRule"/>
</dbReference>
<feature type="binding site" description="in other chain" evidence="12 15">
    <location>
        <position position="313"/>
    </location>
    <ligand>
        <name>K(+)</name>
        <dbReference type="ChEBI" id="CHEBI:29103"/>
        <note>ligand shared between two tetrameric partners</note>
    </ligand>
</feature>
<comment type="similarity">
    <text evidence="2 12">Belongs to the IMPDH/GMPR family.</text>
</comment>
<evidence type="ECO:0000313" key="19">
    <source>
        <dbReference type="Proteomes" id="UP000734854"/>
    </source>
</evidence>
<feature type="binding site" evidence="12">
    <location>
        <begin position="425"/>
        <end position="429"/>
    </location>
    <ligand>
        <name>IMP</name>
        <dbReference type="ChEBI" id="CHEBI:58053"/>
    </ligand>
</feature>
<sequence>MADDGFPAARLFSQGVSYTYDDVIVLPGYIDFPADAVDLSTRLSRRIPLAIPCVASPMDTVSESSMAVAMAALGGAAIVHCNDAPSRQAAIIRSAKARRIPFVTDPVFLSPSDSVPDFGSAAYALVTESGGSKSKVVGVVARSDWESLSDKNSLIVREYMRPAPASVPACYDFEKVASFLAGGGLECTPLVDEEGEIVDLVTKEDVERIREFPRLGVPSLGPDGRFLVGASIGTRESDKERLDHLMKAGTNVVVVDSSQGNSIYQLEMIKYAKNMHPDLDVIGGNVVTIAQAQNLIMAGADGLRVGMGSGSICTTQEVCAVGRGQATAVYKVSSFAKDHDVPVIADGGISNSGHIVKALTLGASTAMMGSFLAGSTEAPGVFVDLLFTLALRVMSCLFRFYAPECNAYDTPVHVRHVNGHRVKKYRGMGSLEAMTKGSDARYLGDTLKLKVAQGVVGAVADKGSVLKFIPYTMQAVKQGFQDLGASSLQSAHDLLRSEVLRLEVRTGAAQVEGGIHGLVSYEKKFF</sequence>
<dbReference type="HAMAP" id="MF_01964">
    <property type="entry name" value="IMPDH"/>
    <property type="match status" value="1"/>
</dbReference>
<comment type="activity regulation">
    <text evidence="12">Mycophenolic acid (MPA) is a non-competitive inhibitor that prevents formation of the closed enzyme conformation by binding to the same site as the amobile flap. In contrast, mizoribine monophosphate (MZP) is a competitive inhibitor that induces the closed conformation. MPA is a potent inhibitor of mammalian IMPDHs but a poor inhibitor of the bacterial enzymes. MZP is a more potent inhibitor of bacterial IMPDH.</text>
</comment>
<comment type="caution">
    <text evidence="12">Lacks conserved residue(s) required for the propagation of feature annotation.</text>
</comment>
<dbReference type="InterPro" id="IPR013785">
    <property type="entry name" value="Aldolase_TIM"/>
</dbReference>
<dbReference type="Proteomes" id="UP000734854">
    <property type="component" value="Unassembled WGS sequence"/>
</dbReference>
<proteinExistence type="inferred from homology"/>
<dbReference type="EMBL" id="JACMSC010000009">
    <property type="protein sequence ID" value="KAG6507289.1"/>
    <property type="molecule type" value="Genomic_DNA"/>
</dbReference>
<evidence type="ECO:0000256" key="10">
    <source>
        <dbReference type="ARBA" id="ARBA00048028"/>
    </source>
</evidence>
<dbReference type="FunFam" id="3.20.20.70:FF:000086">
    <property type="entry name" value="IMP dehydrogenase, putative"/>
    <property type="match status" value="1"/>
</dbReference>
<dbReference type="SUPFAM" id="SSF51412">
    <property type="entry name" value="Inosine monophosphate dehydrogenase (IMPDH)"/>
    <property type="match status" value="1"/>
</dbReference>
<feature type="active site" description="Thioimidate intermediate" evidence="12 13">
    <location>
        <position position="313"/>
    </location>
</feature>
<feature type="binding site" evidence="12">
    <location>
        <begin position="346"/>
        <end position="348"/>
    </location>
    <ligand>
        <name>IMP</name>
        <dbReference type="ChEBI" id="CHEBI:58053"/>
    </ligand>
</feature>
<keyword evidence="3 12" id="KW-0479">Metal-binding</keyword>
<reference evidence="18 19" key="1">
    <citation type="submission" date="2020-08" db="EMBL/GenBank/DDBJ databases">
        <title>Plant Genome Project.</title>
        <authorList>
            <person name="Zhang R.-G."/>
        </authorList>
    </citation>
    <scope>NUCLEOTIDE SEQUENCE [LARGE SCALE GENOMIC DNA]</scope>
    <source>
        <tissue evidence="18">Rhizome</tissue>
    </source>
</reference>
<dbReference type="Gene3D" id="3.20.20.70">
    <property type="entry name" value="Aldolase class I"/>
    <property type="match status" value="2"/>
</dbReference>
<keyword evidence="4 12" id="KW-0332">GMP biosynthesis</keyword>
<evidence type="ECO:0000256" key="13">
    <source>
        <dbReference type="PIRSR" id="PIRSR000130-1"/>
    </source>
</evidence>
<keyword evidence="8 12" id="KW-0520">NAD</keyword>
<evidence type="ECO:0000256" key="15">
    <source>
        <dbReference type="PIRSR" id="PIRSR000130-4"/>
    </source>
</evidence>
<evidence type="ECO:0000256" key="12">
    <source>
        <dbReference type="HAMAP-Rule" id="MF_03156"/>
    </source>
</evidence>
<keyword evidence="5 12" id="KW-0658">Purine biosynthesis</keyword>
<evidence type="ECO:0000256" key="4">
    <source>
        <dbReference type="ARBA" id="ARBA00022749"/>
    </source>
</evidence>
<feature type="binding site" evidence="12">
    <location>
        <position position="311"/>
    </location>
    <ligand>
        <name>IMP</name>
        <dbReference type="ChEBI" id="CHEBI:58053"/>
    </ligand>
</feature>
<dbReference type="SUPFAM" id="SSF54631">
    <property type="entry name" value="CBS-domain pair"/>
    <property type="match status" value="1"/>
</dbReference>
<evidence type="ECO:0000256" key="7">
    <source>
        <dbReference type="ARBA" id="ARBA00023002"/>
    </source>
</evidence>
<keyword evidence="19" id="KW-1185">Reference proteome</keyword>
<dbReference type="InterPro" id="IPR046342">
    <property type="entry name" value="CBS_dom_sf"/>
</dbReference>
<protein>
    <recommendedName>
        <fullName evidence="12">Inosine-5'-monophosphate dehydrogenase</fullName>
        <shortName evidence="12">IMP dehydrogenase</shortName>
        <shortName evidence="12">IMPD</shortName>
        <shortName evidence="12">IMPDH</shortName>
        <ecNumber evidence="12">1.1.1.205</ecNumber>
    </recommendedName>
</protein>
<comment type="caution">
    <text evidence="18">The sequence shown here is derived from an EMBL/GenBank/DDBJ whole genome shotgun (WGS) entry which is preliminary data.</text>
</comment>
<dbReference type="GO" id="GO:0046872">
    <property type="term" value="F:metal ion binding"/>
    <property type="evidence" value="ECO:0007669"/>
    <property type="project" value="UniProtKB-UniRule"/>
</dbReference>
<dbReference type="InterPro" id="IPR015875">
    <property type="entry name" value="IMP_DH/GMP_Rdtase_CS"/>
</dbReference>
<name>A0A8J5L1E0_ZINOF</name>
<dbReference type="InterPro" id="IPR000644">
    <property type="entry name" value="CBS_dom"/>
</dbReference>
<evidence type="ECO:0000259" key="17">
    <source>
        <dbReference type="PROSITE" id="PS51371"/>
    </source>
</evidence>
<comment type="pathway">
    <text evidence="12">Purine metabolism; XMP biosynthesis via de novo pathway; XMP from IMP: step 1/1.</text>
</comment>
<dbReference type="AlphaFoldDB" id="A0A8J5L1E0"/>
<feature type="active site" description="Proton acceptor" evidence="12 13">
    <location>
        <position position="441"/>
    </location>
</feature>
<keyword evidence="12" id="KW-0963">Cytoplasm</keyword>
<dbReference type="InterPro" id="IPR001093">
    <property type="entry name" value="IMP_DH_GMPRt"/>
</dbReference>
<gene>
    <name evidence="18" type="ORF">ZIOFF_032631</name>
</gene>
<feature type="binding site" description="in other chain" evidence="12 15">
    <location>
        <position position="310"/>
    </location>
    <ligand>
        <name>K(+)</name>
        <dbReference type="ChEBI" id="CHEBI:29103"/>
        <note>ligand shared between two tetrameric partners</note>
    </ligand>
</feature>
<dbReference type="GO" id="GO:0003938">
    <property type="term" value="F:IMP dehydrogenase activity"/>
    <property type="evidence" value="ECO:0007669"/>
    <property type="project" value="UniProtKB-UniRule"/>
</dbReference>
<dbReference type="InterPro" id="IPR005990">
    <property type="entry name" value="IMP_DH"/>
</dbReference>
<dbReference type="Pfam" id="PF00478">
    <property type="entry name" value="IMPDH"/>
    <property type="match status" value="2"/>
</dbReference>
<evidence type="ECO:0000256" key="2">
    <source>
        <dbReference type="ARBA" id="ARBA00005502"/>
    </source>
</evidence>
<comment type="catalytic activity">
    <reaction evidence="10 12">
        <text>IMP + NAD(+) + H2O = XMP + NADH + H(+)</text>
        <dbReference type="Rhea" id="RHEA:11708"/>
        <dbReference type="ChEBI" id="CHEBI:15377"/>
        <dbReference type="ChEBI" id="CHEBI:15378"/>
        <dbReference type="ChEBI" id="CHEBI:57464"/>
        <dbReference type="ChEBI" id="CHEBI:57540"/>
        <dbReference type="ChEBI" id="CHEBI:57945"/>
        <dbReference type="ChEBI" id="CHEBI:58053"/>
        <dbReference type="EC" id="1.1.1.205"/>
    </reaction>
</comment>
<dbReference type="PROSITE" id="PS51371">
    <property type="entry name" value="CBS"/>
    <property type="match status" value="1"/>
</dbReference>
<organism evidence="18 19">
    <name type="scientific">Zingiber officinale</name>
    <name type="common">Ginger</name>
    <name type="synonym">Amomum zingiber</name>
    <dbReference type="NCBI Taxonomy" id="94328"/>
    <lineage>
        <taxon>Eukaryota</taxon>
        <taxon>Viridiplantae</taxon>
        <taxon>Streptophyta</taxon>
        <taxon>Embryophyta</taxon>
        <taxon>Tracheophyta</taxon>
        <taxon>Spermatophyta</taxon>
        <taxon>Magnoliopsida</taxon>
        <taxon>Liliopsida</taxon>
        <taxon>Zingiberales</taxon>
        <taxon>Zingiberaceae</taxon>
        <taxon>Zingiber</taxon>
    </lineage>
</organism>
<evidence type="ECO:0000256" key="6">
    <source>
        <dbReference type="ARBA" id="ARBA00022958"/>
    </source>
</evidence>
<feature type="binding site" evidence="12 14">
    <location>
        <begin position="256"/>
        <end position="258"/>
    </location>
    <ligand>
        <name>NAD(+)</name>
        <dbReference type="ChEBI" id="CHEBI:57540"/>
    </ligand>
</feature>
<feature type="binding site" description="in other chain" evidence="12 15">
    <location>
        <position position="308"/>
    </location>
    <ligand>
        <name>K(+)</name>
        <dbReference type="ChEBI" id="CHEBI:29103"/>
        <note>ligand shared between two tetrameric partners</note>
    </ligand>
</feature>
<accession>A0A8J5L1E0</accession>
<comment type="subcellular location">
    <subcellularLocation>
        <location evidence="12">Cytoplasm</location>
    </subcellularLocation>
</comment>
<feature type="binding site" evidence="12">
    <location>
        <begin position="369"/>
        <end position="370"/>
    </location>
    <ligand>
        <name>IMP</name>
        <dbReference type="ChEBI" id="CHEBI:58053"/>
    </ligand>
</feature>
<dbReference type="GO" id="GO:0005737">
    <property type="term" value="C:cytoplasm"/>
    <property type="evidence" value="ECO:0007669"/>
    <property type="project" value="UniProtKB-SubCell"/>
</dbReference>
<evidence type="ECO:0000256" key="9">
    <source>
        <dbReference type="ARBA" id="ARBA00023122"/>
    </source>
</evidence>
<dbReference type="GO" id="GO:0000166">
    <property type="term" value="F:nucleotide binding"/>
    <property type="evidence" value="ECO:0007669"/>
    <property type="project" value="UniProtKB-UniRule"/>
</dbReference>
<dbReference type="GO" id="GO:0006183">
    <property type="term" value="P:GTP biosynthetic process"/>
    <property type="evidence" value="ECO:0007669"/>
    <property type="project" value="TreeGrafter"/>
</dbReference>
<evidence type="ECO:0000256" key="5">
    <source>
        <dbReference type="ARBA" id="ARBA00022755"/>
    </source>
</evidence>
<dbReference type="PANTHER" id="PTHR11911">
    <property type="entry name" value="INOSINE-5-MONOPHOSPHATE DEHYDROGENASE RELATED"/>
    <property type="match status" value="1"/>
</dbReference>
<keyword evidence="9 16" id="KW-0129">CBS domain</keyword>
<evidence type="ECO:0000256" key="16">
    <source>
        <dbReference type="PROSITE-ProRule" id="PRU00703"/>
    </source>
</evidence>
<dbReference type="UniPathway" id="UPA00601">
    <property type="reaction ID" value="UER00295"/>
</dbReference>
<evidence type="ECO:0000256" key="11">
    <source>
        <dbReference type="ARBA" id="ARBA00056556"/>
    </source>
</evidence>
<evidence type="ECO:0000256" key="8">
    <source>
        <dbReference type="ARBA" id="ARBA00023027"/>
    </source>
</evidence>